<dbReference type="InterPro" id="IPR011991">
    <property type="entry name" value="ArsR-like_HTH"/>
</dbReference>
<dbReference type="InterPro" id="IPR036388">
    <property type="entry name" value="WH-like_DNA-bd_sf"/>
</dbReference>
<organism evidence="2 3">
    <name type="scientific">Nocardia amikacinitolerans</name>
    <dbReference type="NCBI Taxonomy" id="756689"/>
    <lineage>
        <taxon>Bacteria</taxon>
        <taxon>Bacillati</taxon>
        <taxon>Actinomycetota</taxon>
        <taxon>Actinomycetes</taxon>
        <taxon>Mycobacteriales</taxon>
        <taxon>Nocardiaceae</taxon>
        <taxon>Nocardia</taxon>
    </lineage>
</organism>
<dbReference type="AlphaFoldDB" id="A0A285LWZ4"/>
<dbReference type="InterPro" id="IPR001845">
    <property type="entry name" value="HTH_ArsR_DNA-bd_dom"/>
</dbReference>
<gene>
    <name evidence="2" type="ORF">SAMN04244553_6479</name>
</gene>
<dbReference type="SMART" id="SM00418">
    <property type="entry name" value="HTH_ARSR"/>
    <property type="match status" value="1"/>
</dbReference>
<reference evidence="3" key="1">
    <citation type="submission" date="2017-09" db="EMBL/GenBank/DDBJ databases">
        <authorList>
            <person name="Varghese N."/>
            <person name="Submissions S."/>
        </authorList>
    </citation>
    <scope>NUCLEOTIDE SEQUENCE [LARGE SCALE GENOMIC DNA]</scope>
    <source>
        <strain evidence="3">DSM 45537</strain>
    </source>
</reference>
<sequence length="134" mass="14822">MTVIGMTVVKKTAAAERNGIVADADGHPDLQEFDLSAVLAALADDNRRNVIAQLYAEPDGTEQFCSVFGMPWAPSTRTHHFRVLRKAGLIWQRDVGNGRMTKLRREDMERAFPGLLGAILDADRGRHPARPATR</sequence>
<keyword evidence="3" id="KW-1185">Reference proteome</keyword>
<dbReference type="InterPro" id="IPR036390">
    <property type="entry name" value="WH_DNA-bd_sf"/>
</dbReference>
<evidence type="ECO:0000313" key="3">
    <source>
        <dbReference type="Proteomes" id="UP000219565"/>
    </source>
</evidence>
<dbReference type="Gene3D" id="1.10.10.10">
    <property type="entry name" value="Winged helix-like DNA-binding domain superfamily/Winged helix DNA-binding domain"/>
    <property type="match status" value="1"/>
</dbReference>
<name>A0A285LWZ4_9NOCA</name>
<feature type="domain" description="HTH arsR-type" evidence="1">
    <location>
        <begin position="37"/>
        <end position="117"/>
    </location>
</feature>
<dbReference type="SUPFAM" id="SSF46785">
    <property type="entry name" value="Winged helix' DNA-binding domain"/>
    <property type="match status" value="1"/>
</dbReference>
<dbReference type="GO" id="GO:0003677">
    <property type="term" value="F:DNA binding"/>
    <property type="evidence" value="ECO:0007669"/>
    <property type="project" value="UniProtKB-KW"/>
</dbReference>
<evidence type="ECO:0000313" key="2">
    <source>
        <dbReference type="EMBL" id="SNY89464.1"/>
    </source>
</evidence>
<proteinExistence type="predicted"/>
<dbReference type="EMBL" id="OBEG01000009">
    <property type="protein sequence ID" value="SNY89464.1"/>
    <property type="molecule type" value="Genomic_DNA"/>
</dbReference>
<evidence type="ECO:0000259" key="1">
    <source>
        <dbReference type="SMART" id="SM00418"/>
    </source>
</evidence>
<dbReference type="GO" id="GO:0003700">
    <property type="term" value="F:DNA-binding transcription factor activity"/>
    <property type="evidence" value="ECO:0007669"/>
    <property type="project" value="InterPro"/>
</dbReference>
<keyword evidence="2" id="KW-0238">DNA-binding</keyword>
<accession>A0A285LWZ4</accession>
<protein>
    <submittedName>
        <fullName evidence="2">DNA-binding transcriptional regulator, ArsR family</fullName>
    </submittedName>
</protein>
<dbReference type="CDD" id="cd00090">
    <property type="entry name" value="HTH_ARSR"/>
    <property type="match status" value="1"/>
</dbReference>
<dbReference type="Proteomes" id="UP000219565">
    <property type="component" value="Unassembled WGS sequence"/>
</dbReference>